<organism evidence="1">
    <name type="scientific">uncultured Sphingosinicella sp</name>
    <dbReference type="NCBI Taxonomy" id="478748"/>
    <lineage>
        <taxon>Bacteria</taxon>
        <taxon>Pseudomonadati</taxon>
        <taxon>Pseudomonadota</taxon>
        <taxon>Alphaproteobacteria</taxon>
        <taxon>Sphingomonadales</taxon>
        <taxon>Sphingosinicellaceae</taxon>
        <taxon>Sphingosinicella</taxon>
        <taxon>environmental samples</taxon>
    </lineage>
</organism>
<protein>
    <submittedName>
        <fullName evidence="1">Uncharacterized protein</fullName>
    </submittedName>
</protein>
<dbReference type="EMBL" id="CADCWD010000057">
    <property type="protein sequence ID" value="CAA9537413.1"/>
    <property type="molecule type" value="Genomic_DNA"/>
</dbReference>
<evidence type="ECO:0000313" key="1">
    <source>
        <dbReference type="EMBL" id="CAA9537413.1"/>
    </source>
</evidence>
<dbReference type="AlphaFoldDB" id="A0A6J4U3W2"/>
<accession>A0A6J4U3W2</accession>
<name>A0A6J4U3W2_9SPHN</name>
<reference evidence="1" key="1">
    <citation type="submission" date="2020-02" db="EMBL/GenBank/DDBJ databases">
        <authorList>
            <person name="Meier V. D."/>
        </authorList>
    </citation>
    <scope>NUCLEOTIDE SEQUENCE</scope>
    <source>
        <strain evidence="1">AVDCRST_MAG23</strain>
    </source>
</reference>
<gene>
    <name evidence="1" type="ORF">AVDCRST_MAG23-1534</name>
</gene>
<sequence>MLALRGIGSVQACGDRVRNKGVFPHIRISLKRRKTDGG</sequence>
<proteinExistence type="predicted"/>